<dbReference type="Pfam" id="PF00903">
    <property type="entry name" value="Glyoxalase"/>
    <property type="match status" value="1"/>
</dbReference>
<dbReference type="InterPro" id="IPR004360">
    <property type="entry name" value="Glyas_Fos-R_dOase_dom"/>
</dbReference>
<dbReference type="InterPro" id="IPR029068">
    <property type="entry name" value="Glyas_Bleomycin-R_OHBP_Dase"/>
</dbReference>
<dbReference type="AlphaFoldDB" id="A0A7R6PHR1"/>
<feature type="domain" description="VOC" evidence="1">
    <location>
        <begin position="2"/>
        <end position="118"/>
    </location>
</feature>
<keyword evidence="3" id="KW-1185">Reference proteome</keyword>
<evidence type="ECO:0000259" key="1">
    <source>
        <dbReference type="PROSITE" id="PS51819"/>
    </source>
</evidence>
<dbReference type="Gene3D" id="3.10.180.10">
    <property type="entry name" value="2,3-Dihydroxybiphenyl 1,2-Dioxygenase, domain 1"/>
    <property type="match status" value="1"/>
</dbReference>
<protein>
    <submittedName>
        <fullName evidence="2">Glyoxalase</fullName>
    </submittedName>
</protein>
<reference evidence="2 3" key="1">
    <citation type="journal article" date="2008" name="Int. J. Syst. Evol. Microbiol.">
        <title>Neptunomonas japonica sp. nov., an Osedax japonicus symbiont-like bacterium isolated from sediment adjacent to sperm whale carcasses off Kagoshima, Japan.</title>
        <authorList>
            <person name="Miyazaki M."/>
            <person name="Nogi Y."/>
            <person name="Fujiwara Y."/>
            <person name="Kawato M."/>
            <person name="Kubokawa K."/>
            <person name="Horikoshi K."/>
        </authorList>
    </citation>
    <scope>NUCLEOTIDE SEQUENCE [LARGE SCALE GENOMIC DNA]</scope>
    <source>
        <strain evidence="2 3">JAMM 1380</strain>
    </source>
</reference>
<gene>
    <name evidence="2" type="ORF">NEJAP_1893</name>
</gene>
<dbReference type="PANTHER" id="PTHR35006:SF1">
    <property type="entry name" value="BLL2941 PROTEIN"/>
    <property type="match status" value="1"/>
</dbReference>
<dbReference type="SUPFAM" id="SSF54593">
    <property type="entry name" value="Glyoxalase/Bleomycin resistance protein/Dihydroxybiphenyl dioxygenase"/>
    <property type="match status" value="1"/>
</dbReference>
<sequence>MKMNYVVFGTNNMEQAVQFYDALFEGSEINKVHAQGRMTLWAGHDFMFAVAEPFDGEEATFGNGIMVGFNLGSSSEVERLYNKALEMGGIDEGKPGIRSARFSAYIRDLDKNKICLFE</sequence>
<proteinExistence type="predicted"/>
<dbReference type="PANTHER" id="PTHR35006">
    <property type="entry name" value="GLYOXALASE FAMILY PROTEIN (AFU_ORTHOLOGUE AFUA_5G14830)"/>
    <property type="match status" value="1"/>
</dbReference>
<evidence type="ECO:0000313" key="3">
    <source>
        <dbReference type="Proteomes" id="UP000595332"/>
    </source>
</evidence>
<organism evidence="2 3">
    <name type="scientific">Neptunomonas japonica JAMM 1380</name>
    <dbReference type="NCBI Taxonomy" id="1441457"/>
    <lineage>
        <taxon>Bacteria</taxon>
        <taxon>Pseudomonadati</taxon>
        <taxon>Pseudomonadota</taxon>
        <taxon>Gammaproteobacteria</taxon>
        <taxon>Oceanospirillales</taxon>
        <taxon>Oceanospirillaceae</taxon>
        <taxon>Neptunomonas</taxon>
    </lineage>
</organism>
<dbReference type="KEGG" id="njp:NEJAP_1893"/>
<dbReference type="RefSeq" id="WP_201347070.1">
    <property type="nucleotide sequence ID" value="NZ_AP014546.1"/>
</dbReference>
<dbReference type="PROSITE" id="PS51819">
    <property type="entry name" value="VOC"/>
    <property type="match status" value="1"/>
</dbReference>
<evidence type="ECO:0000313" key="2">
    <source>
        <dbReference type="EMBL" id="BBB29843.1"/>
    </source>
</evidence>
<dbReference type="InterPro" id="IPR037523">
    <property type="entry name" value="VOC_core"/>
</dbReference>
<dbReference type="Proteomes" id="UP000595332">
    <property type="component" value="Chromosome"/>
</dbReference>
<name>A0A7R6PHR1_9GAMM</name>
<dbReference type="EMBL" id="AP014546">
    <property type="protein sequence ID" value="BBB29843.1"/>
    <property type="molecule type" value="Genomic_DNA"/>
</dbReference>
<dbReference type="CDD" id="cd07262">
    <property type="entry name" value="VOC_like"/>
    <property type="match status" value="1"/>
</dbReference>
<accession>A0A7R6PHR1</accession>